<proteinExistence type="predicted"/>
<organism evidence="2 3">
    <name type="scientific">Megasphaera hominis</name>
    <dbReference type="NCBI Taxonomy" id="159836"/>
    <lineage>
        <taxon>Bacteria</taxon>
        <taxon>Bacillati</taxon>
        <taxon>Bacillota</taxon>
        <taxon>Negativicutes</taxon>
        <taxon>Veillonellales</taxon>
        <taxon>Veillonellaceae</taxon>
        <taxon>Megasphaera</taxon>
    </lineage>
</organism>
<keyword evidence="3" id="KW-1185">Reference proteome</keyword>
<dbReference type="EMBL" id="JACOGK010000025">
    <property type="protein sequence ID" value="MBC3537361.1"/>
    <property type="molecule type" value="Genomic_DNA"/>
</dbReference>
<reference evidence="2 3" key="1">
    <citation type="submission" date="2020-08" db="EMBL/GenBank/DDBJ databases">
        <authorList>
            <person name="Liu C."/>
            <person name="Sun Q."/>
        </authorList>
    </citation>
    <scope>NUCLEOTIDE SEQUENCE [LARGE SCALE GENOMIC DNA]</scope>
    <source>
        <strain evidence="2 3">NSJ-59</strain>
    </source>
</reference>
<accession>A0ABR6VJ97</accession>
<gene>
    <name evidence="2" type="ORF">H8J70_08865</name>
</gene>
<dbReference type="Proteomes" id="UP000606870">
    <property type="component" value="Unassembled WGS sequence"/>
</dbReference>
<protein>
    <submittedName>
        <fullName evidence="2">DUF2577 family protein</fullName>
    </submittedName>
</protein>
<sequence>MAKTEDPYKGLVDITRRIAMASSLQPLARIGVIVTPPPAITIKVNGYTIDSSYVYIDDYWIPGHTRHMVGETANRAGGSGEAQYESHNHPIDNDESLTDTWKVGDKVLLIPIADDDNRTVVQYVVLCKLKRLDGN</sequence>
<feature type="region of interest" description="Disordered" evidence="1">
    <location>
        <begin position="75"/>
        <end position="96"/>
    </location>
</feature>
<evidence type="ECO:0000256" key="1">
    <source>
        <dbReference type="SAM" id="MobiDB-lite"/>
    </source>
</evidence>
<evidence type="ECO:0000313" key="3">
    <source>
        <dbReference type="Proteomes" id="UP000606870"/>
    </source>
</evidence>
<dbReference type="RefSeq" id="WP_186503665.1">
    <property type="nucleotide sequence ID" value="NZ_JACOGK010000025.1"/>
</dbReference>
<name>A0ABR6VJ97_9FIRM</name>
<dbReference type="Pfam" id="PF10844">
    <property type="entry name" value="DUF2577"/>
    <property type="match status" value="1"/>
</dbReference>
<dbReference type="InterPro" id="IPR022555">
    <property type="entry name" value="DUF2577"/>
</dbReference>
<evidence type="ECO:0000313" key="2">
    <source>
        <dbReference type="EMBL" id="MBC3537361.1"/>
    </source>
</evidence>
<comment type="caution">
    <text evidence="2">The sequence shown here is derived from an EMBL/GenBank/DDBJ whole genome shotgun (WGS) entry which is preliminary data.</text>
</comment>